<sequence length="68" mass="7653">MIFTSIRVLILSLTHEEDNGKSYQGARVRVCKMYVHVSKDEWLFRGLAIAIELALEGMAFLPITSAIV</sequence>
<dbReference type="HOGENOM" id="CLU_2783823_0_0_2"/>
<reference evidence="1 2" key="1">
    <citation type="journal article" date="2010" name="Stand. Genomic Sci.">
        <title>Complete genome sequence of Archaeoglobus profundus type strain (AV18).</title>
        <authorList>
            <person name="von Jan M."/>
            <person name="Lapidus A."/>
            <person name="Del Rio T.G."/>
            <person name="Copeland A."/>
            <person name="Tice H."/>
            <person name="Cheng J.F."/>
            <person name="Lucas S."/>
            <person name="Chen F."/>
            <person name="Nolan M."/>
            <person name="Goodwin L."/>
            <person name="Han C."/>
            <person name="Pitluck S."/>
            <person name="Liolios K."/>
            <person name="Ivanova N."/>
            <person name="Mavromatis K."/>
            <person name="Ovchinnikova G."/>
            <person name="Chertkov O."/>
            <person name="Pati A."/>
            <person name="Chen A."/>
            <person name="Palaniappan K."/>
            <person name="Land M."/>
            <person name="Hauser L."/>
            <person name="Chang Y.J."/>
            <person name="Jeffries C.D."/>
            <person name="Saunders E."/>
            <person name="Brettin T."/>
            <person name="Detter J.C."/>
            <person name="Chain P."/>
            <person name="Eichinger K."/>
            <person name="Huber H."/>
            <person name="Spring S."/>
            <person name="Rohde M."/>
            <person name="Goker M."/>
            <person name="Wirth R."/>
            <person name="Woyke T."/>
            <person name="Bristow J."/>
            <person name="Eisen J.A."/>
            <person name="Markowitz V."/>
            <person name="Hugenholtz P."/>
            <person name="Kyrpides N.C."/>
            <person name="Klenk H.P."/>
        </authorList>
    </citation>
    <scope>NUCLEOTIDE SEQUENCE [LARGE SCALE GENOMIC DNA]</scope>
    <source>
        <strain evidence="2">DSM 5631 / JCM 9629 / NBRC 100127 / Av18</strain>
    </source>
</reference>
<name>D2RDQ0_ARCPA</name>
<dbReference type="STRING" id="572546.Arcpr_1192"/>
<dbReference type="KEGG" id="apo:Arcpr_1192"/>
<proteinExistence type="predicted"/>
<keyword evidence="2" id="KW-1185">Reference proteome</keyword>
<evidence type="ECO:0000313" key="1">
    <source>
        <dbReference type="EMBL" id="ADB58244.1"/>
    </source>
</evidence>
<dbReference type="AlphaFoldDB" id="D2RDQ0"/>
<protein>
    <submittedName>
        <fullName evidence="1">Uncharacterized protein</fullName>
    </submittedName>
</protein>
<dbReference type="EMBL" id="CP001857">
    <property type="protein sequence ID" value="ADB58244.1"/>
    <property type="molecule type" value="Genomic_DNA"/>
</dbReference>
<dbReference type="Proteomes" id="UP000001901">
    <property type="component" value="Chromosome"/>
</dbReference>
<dbReference type="PaxDb" id="572546-Arcpr_1192"/>
<gene>
    <name evidence="1" type="ordered locus">Arcpr_1192</name>
</gene>
<organism evidence="1 2">
    <name type="scientific">Archaeoglobus profundus (strain DSM 5631 / JCM 9629 / NBRC 100127 / Av18)</name>
    <dbReference type="NCBI Taxonomy" id="572546"/>
    <lineage>
        <taxon>Archaea</taxon>
        <taxon>Methanobacteriati</taxon>
        <taxon>Methanobacteriota</taxon>
        <taxon>Archaeoglobi</taxon>
        <taxon>Archaeoglobales</taxon>
        <taxon>Archaeoglobaceae</taxon>
        <taxon>Archaeoglobus</taxon>
    </lineage>
</organism>
<evidence type="ECO:0000313" key="2">
    <source>
        <dbReference type="Proteomes" id="UP000001901"/>
    </source>
</evidence>
<accession>D2RDQ0</accession>